<feature type="compositionally biased region" description="Basic and acidic residues" evidence="1">
    <location>
        <begin position="477"/>
        <end position="486"/>
    </location>
</feature>
<protein>
    <submittedName>
        <fullName evidence="4">HPS3 biogenesis of lysosomal organelles complex 2 subunit 1</fullName>
    </submittedName>
</protein>
<dbReference type="GO" id="GO:0031084">
    <property type="term" value="C:BLOC-2 complex"/>
    <property type="evidence" value="ECO:0007669"/>
    <property type="project" value="TreeGrafter"/>
</dbReference>
<dbReference type="AlphaFoldDB" id="A0A8C8VDY9"/>
<evidence type="ECO:0000259" key="3">
    <source>
        <dbReference type="Pfam" id="PF14763"/>
    </source>
</evidence>
<sequence>MVQLYNLHPFGSQQVVPSKQEPALFCCGRDALLVACAAAGCKIEVFAVGDQELCEPLGCFNTLGRVLHMTYSEAGDYLVTIEEKNKATFLRAYMNWRCMSTENTRVCVRMMGHKVEESYSELSKVQMSIMEMPLSDPPLCISCCPVNGDLLVGCKNKLVIFCLKCLVINQDLTVLDFELSLILHMDNVTPTEVAFCADYIALITELDVLILKLESVQKGADNTEVCADKVRALEKLVNEGVKDEVPSAFSSQLESDDFVICEKPVELLGEKSRICGILVTLESTGLAKDDTEYSQVQYLLYRRFTPDLSSFVFSVEETKLHSLQLLPMYQTGSSMMVNGKTAAEKELLSVFCFFSLPHVGYLYAVGNLVELLSTYQYSEKSQQAVLTPQFLHVITSNSLQCFTVRCSAAAAREEDPYIDTTVKACPPVSLDVCTLRMQLFIGLKAICHFKNHIILLTKADSEDITGRRKPPRRVLSRKADSVKLKTPPESEPGWNLYIVNTISTIQLYKEMVDYSKTYENVRTESCIHLLSEAHLLVRAALMDSSLIESDEKEMLLEAFRESCAYLGDCYSRFDTKDSHLALPYYKMSGLSITEVLKRINSVVEGGTQKYGKGFIFYLNHSLYEDLNEELSKESADMVLQIFHLADPNQLPQVLCSPCMQNVCPLMAMEFLQQVERIVPSVVVTLTKAAMALKMGDLEAYENEMDCYTEMKLSCGFIGEPRLLRQQRGGQTVPTEFAVHLKETRPGLLVASMLALYENSKIELEEVDFYFKLLCEKTEDTTPQLLVDFWEALLVADSQKEILQELLFKLISQYIWRLLRKQLPDTKPLKTAEDLVNSCNHYGLIFPWVTSIMSSGSACGRYPEDLLKLQSLLCGPSVDVTYVLPFLDSLSEDDNAGLSVHVLCTTRVGEYEKSIEKLLEKCPVAIIPYSQHELKDENRALWWNKLLPELCKQTRCAGDDYSILISSLKETLSVVAMELELRDFLNVLPEDGTAAFFLPHLLQCSKRKLVT</sequence>
<dbReference type="PANTHER" id="PTHR28633:SF1">
    <property type="entry name" value="BLOC-2 COMPLEX MEMBER HPS3"/>
    <property type="match status" value="1"/>
</dbReference>
<feature type="domain" description="BLOC-2 complex member HPS3 N-terminal" evidence="2">
    <location>
        <begin position="3"/>
        <end position="487"/>
    </location>
</feature>
<organism evidence="4 5">
    <name type="scientific">Pelusios castaneus</name>
    <name type="common">West African mud turtle</name>
    <dbReference type="NCBI Taxonomy" id="367368"/>
    <lineage>
        <taxon>Eukaryota</taxon>
        <taxon>Metazoa</taxon>
        <taxon>Chordata</taxon>
        <taxon>Craniata</taxon>
        <taxon>Vertebrata</taxon>
        <taxon>Euteleostomi</taxon>
        <taxon>Archelosauria</taxon>
        <taxon>Testudinata</taxon>
        <taxon>Testudines</taxon>
        <taxon>Pleurodira</taxon>
        <taxon>Pelomedusidae</taxon>
        <taxon>Pelusios</taxon>
    </lineage>
</organism>
<feature type="domain" description="BLOC-2 complex member HPS3 C-terminal" evidence="3">
    <location>
        <begin position="506"/>
        <end position="1007"/>
    </location>
</feature>
<feature type="region of interest" description="Disordered" evidence="1">
    <location>
        <begin position="467"/>
        <end position="486"/>
    </location>
</feature>
<evidence type="ECO:0000313" key="5">
    <source>
        <dbReference type="Proteomes" id="UP000694393"/>
    </source>
</evidence>
<dbReference type="Pfam" id="PF14761">
    <property type="entry name" value="HPS3_N"/>
    <property type="match status" value="1"/>
</dbReference>
<name>A0A8C8VDY9_9SAUR</name>
<dbReference type="GO" id="GO:0005737">
    <property type="term" value="C:cytoplasm"/>
    <property type="evidence" value="ECO:0007669"/>
    <property type="project" value="TreeGrafter"/>
</dbReference>
<dbReference type="Ensembl" id="ENSPCET00000000649.1">
    <property type="protein sequence ID" value="ENSPCEP00000000631.1"/>
    <property type="gene ID" value="ENSPCEG00000000549.1"/>
</dbReference>
<dbReference type="InterPro" id="IPR017216">
    <property type="entry name" value="HPS3"/>
</dbReference>
<reference evidence="4" key="2">
    <citation type="submission" date="2025-09" db="UniProtKB">
        <authorList>
            <consortium name="Ensembl"/>
        </authorList>
    </citation>
    <scope>IDENTIFICATION</scope>
</reference>
<dbReference type="InterPro" id="IPR029437">
    <property type="entry name" value="HPS3_N"/>
</dbReference>
<evidence type="ECO:0000256" key="1">
    <source>
        <dbReference type="SAM" id="MobiDB-lite"/>
    </source>
</evidence>
<proteinExistence type="predicted"/>
<evidence type="ECO:0000313" key="4">
    <source>
        <dbReference type="Ensembl" id="ENSPCEP00000000631.1"/>
    </source>
</evidence>
<dbReference type="Proteomes" id="UP000694393">
    <property type="component" value="Unplaced"/>
</dbReference>
<reference evidence="4" key="1">
    <citation type="submission" date="2025-08" db="UniProtKB">
        <authorList>
            <consortium name="Ensembl"/>
        </authorList>
    </citation>
    <scope>IDENTIFICATION</scope>
</reference>
<dbReference type="InterPro" id="IPR029438">
    <property type="entry name" value="HPS3_C"/>
</dbReference>
<dbReference type="Pfam" id="PF14763">
    <property type="entry name" value="HPS3_C"/>
    <property type="match status" value="1"/>
</dbReference>
<keyword evidence="5" id="KW-1185">Reference proteome</keyword>
<evidence type="ECO:0000259" key="2">
    <source>
        <dbReference type="Pfam" id="PF14761"/>
    </source>
</evidence>
<accession>A0A8C8VDY9</accession>
<feature type="compositionally biased region" description="Basic residues" evidence="1">
    <location>
        <begin position="467"/>
        <end position="476"/>
    </location>
</feature>
<dbReference type="PANTHER" id="PTHR28633">
    <property type="entry name" value="HERMANSKY-PUDLAK SYNDROME 3 PROTEIN"/>
    <property type="match status" value="1"/>
</dbReference>